<feature type="compositionally biased region" description="Polar residues" evidence="1">
    <location>
        <begin position="56"/>
        <end position="65"/>
    </location>
</feature>
<feature type="compositionally biased region" description="Basic and acidic residues" evidence="1">
    <location>
        <begin position="128"/>
        <end position="142"/>
    </location>
</feature>
<evidence type="ECO:0000313" key="2">
    <source>
        <dbReference type="EMBL" id="KAF6030988.1"/>
    </source>
</evidence>
<gene>
    <name evidence="2" type="ORF">EB796_010706</name>
</gene>
<comment type="caution">
    <text evidence="2">The sequence shown here is derived from an EMBL/GenBank/DDBJ whole genome shotgun (WGS) entry which is preliminary data.</text>
</comment>
<feature type="compositionally biased region" description="Basic and acidic residues" evidence="1">
    <location>
        <begin position="12"/>
        <end position="42"/>
    </location>
</feature>
<sequence length="193" mass="21820">MATSFFKKSSKKDKDELHEQSKIEKAVHKDHKPKLTERLRDSFRKKRAKSKNRNNGPDTLSSEVSSLKDENNDEQLKTVDSCENSDINGLDSDIDKKDVSAKLDNAKSPHRSNFTRSFRGGNKASKHNRVEKNGGRESDRSVDSVYASGRKSQRVKKEALSATTVLTHAMDPFMEGKHTHPILVKIFPLELKT</sequence>
<dbReference type="Proteomes" id="UP000593567">
    <property type="component" value="Unassembled WGS sequence"/>
</dbReference>
<organism evidence="2 3">
    <name type="scientific">Bugula neritina</name>
    <name type="common">Brown bryozoan</name>
    <name type="synonym">Sertularia neritina</name>
    <dbReference type="NCBI Taxonomy" id="10212"/>
    <lineage>
        <taxon>Eukaryota</taxon>
        <taxon>Metazoa</taxon>
        <taxon>Spiralia</taxon>
        <taxon>Lophotrochozoa</taxon>
        <taxon>Bryozoa</taxon>
        <taxon>Gymnolaemata</taxon>
        <taxon>Cheilostomatida</taxon>
        <taxon>Flustrina</taxon>
        <taxon>Buguloidea</taxon>
        <taxon>Bugulidae</taxon>
        <taxon>Bugula</taxon>
    </lineage>
</organism>
<feature type="region of interest" description="Disordered" evidence="1">
    <location>
        <begin position="1"/>
        <end position="154"/>
    </location>
</feature>
<proteinExistence type="predicted"/>
<evidence type="ECO:0000256" key="1">
    <source>
        <dbReference type="SAM" id="MobiDB-lite"/>
    </source>
</evidence>
<protein>
    <submittedName>
        <fullName evidence="2">Uncharacterized protein</fullName>
    </submittedName>
</protein>
<feature type="compositionally biased region" description="Basic residues" evidence="1">
    <location>
        <begin position="43"/>
        <end position="52"/>
    </location>
</feature>
<dbReference type="EMBL" id="VXIV02001646">
    <property type="protein sequence ID" value="KAF6030988.1"/>
    <property type="molecule type" value="Genomic_DNA"/>
</dbReference>
<dbReference type="AlphaFoldDB" id="A0A7J7K080"/>
<reference evidence="2" key="1">
    <citation type="submission" date="2020-06" db="EMBL/GenBank/DDBJ databases">
        <title>Draft genome of Bugula neritina, a colonial animal packing powerful symbionts and potential medicines.</title>
        <authorList>
            <person name="Rayko M."/>
        </authorList>
    </citation>
    <scope>NUCLEOTIDE SEQUENCE [LARGE SCALE GENOMIC DNA]</scope>
    <source>
        <strain evidence="2">Kwan_BN1</strain>
    </source>
</reference>
<keyword evidence="3" id="KW-1185">Reference proteome</keyword>
<evidence type="ECO:0000313" key="3">
    <source>
        <dbReference type="Proteomes" id="UP000593567"/>
    </source>
</evidence>
<accession>A0A7J7K080</accession>
<feature type="compositionally biased region" description="Basic and acidic residues" evidence="1">
    <location>
        <begin position="93"/>
        <end position="107"/>
    </location>
</feature>
<feature type="compositionally biased region" description="Basic and acidic residues" evidence="1">
    <location>
        <begin position="66"/>
        <end position="77"/>
    </location>
</feature>
<name>A0A7J7K080_BUGNE</name>